<keyword evidence="8" id="KW-1185">Reference proteome</keyword>
<organism evidence="7 8">
    <name type="scientific">Aureobasidium melanogenum</name>
    <name type="common">Aureobasidium pullulans var. melanogenum</name>
    <dbReference type="NCBI Taxonomy" id="46634"/>
    <lineage>
        <taxon>Eukaryota</taxon>
        <taxon>Fungi</taxon>
        <taxon>Dikarya</taxon>
        <taxon>Ascomycota</taxon>
        <taxon>Pezizomycotina</taxon>
        <taxon>Dothideomycetes</taxon>
        <taxon>Dothideomycetidae</taxon>
        <taxon>Dothideales</taxon>
        <taxon>Saccotheciaceae</taxon>
        <taxon>Aureobasidium</taxon>
    </lineage>
</organism>
<evidence type="ECO:0000256" key="3">
    <source>
        <dbReference type="ARBA" id="ARBA00022723"/>
    </source>
</evidence>
<evidence type="ECO:0000256" key="6">
    <source>
        <dbReference type="RuleBase" id="RU000461"/>
    </source>
</evidence>
<comment type="caution">
    <text evidence="7">The sequence shown here is derived from an EMBL/GenBank/DDBJ whole genome shotgun (WGS) entry which is preliminary data.</text>
</comment>
<keyword evidence="6" id="KW-0560">Oxidoreductase</keyword>
<dbReference type="EMBL" id="JAHFXS010003152">
    <property type="protein sequence ID" value="KAG9969339.1"/>
    <property type="molecule type" value="Genomic_DNA"/>
</dbReference>
<dbReference type="AlphaFoldDB" id="A0A9P8FCW6"/>
<dbReference type="PRINTS" id="PR00385">
    <property type="entry name" value="P450"/>
</dbReference>
<dbReference type="InterPro" id="IPR001128">
    <property type="entry name" value="Cyt_P450"/>
</dbReference>
<evidence type="ECO:0000256" key="1">
    <source>
        <dbReference type="ARBA" id="ARBA00001971"/>
    </source>
</evidence>
<dbReference type="Pfam" id="PF00067">
    <property type="entry name" value="p450"/>
    <property type="match status" value="2"/>
</dbReference>
<dbReference type="SUPFAM" id="SSF48264">
    <property type="entry name" value="Cytochrome P450"/>
    <property type="match status" value="1"/>
</dbReference>
<protein>
    <submittedName>
        <fullName evidence="7">Cytochrome P450</fullName>
    </submittedName>
</protein>
<sequence length="584" mass="65399">MSLLVSFPTLLALGALSLTLLYLVYRAALHRPIPGIPYNKETAGTILGDLPEFLNYVKENDGQAVNWWHMQLEKHDSPIIQLFLRPFGRPTVIVADFREAQDVLLRRSKEFDRSKAFNNAFSGVLPHHHISQKTTEKVKAQKRLLADTMSASFLNEASHNNVAAPHIHEATLDLVRLWNLKADLAKDHPFEAHEDIAHTTLDAIWVVVLGSTADTISTQADMLETISGMQLPAGGDVPVVFPKAPHPPAFDAVLTLAESVTPLISSPAPKLHHWFLRQGKSYKDAKWYKDQEIETMMKAAIDKFSEDQVDALEKQGKDRSAIDHMIRRELLASRKEGRSPQYDTPAAKDELFGFLIAGHETTATTTAWAVKLLSDNQQAQSKLREVLRSTYTDAAVQRRQPTAREIATLHHPYIDAILEEILRCGGTIAVVSRCAMVDTDVFGIRIPKGHDLNFVTHASYVAPPVGIVEEHTRSPSSQASKDKTGVWEVSDISVFKPERWLRPTGEKGEVEFQKNAGPTLQFGAGIRGCFGRRLAYIELRMLIVLIIWNFEFLPVPDKLGTYLAIDKITHQPQKCYLRLKKAGW</sequence>
<evidence type="ECO:0000256" key="2">
    <source>
        <dbReference type="ARBA" id="ARBA00010617"/>
    </source>
</evidence>
<feature type="non-terminal residue" evidence="7">
    <location>
        <position position="1"/>
    </location>
</feature>
<keyword evidence="5 6" id="KW-0349">Heme</keyword>
<dbReference type="GO" id="GO:0004497">
    <property type="term" value="F:monooxygenase activity"/>
    <property type="evidence" value="ECO:0007669"/>
    <property type="project" value="UniProtKB-KW"/>
</dbReference>
<dbReference type="PRINTS" id="PR00465">
    <property type="entry name" value="EP450IV"/>
</dbReference>
<keyword evidence="3 5" id="KW-0479">Metal-binding</keyword>
<reference evidence="7" key="1">
    <citation type="journal article" date="2021" name="J Fungi (Basel)">
        <title>Virulence traits and population genomics of the black yeast Aureobasidium melanogenum.</title>
        <authorList>
            <person name="Cernosa A."/>
            <person name="Sun X."/>
            <person name="Gostincar C."/>
            <person name="Fang C."/>
            <person name="Gunde-Cimerman N."/>
            <person name="Song Z."/>
        </authorList>
    </citation>
    <scope>NUCLEOTIDE SEQUENCE</scope>
    <source>
        <strain evidence="7">EXF-9298</strain>
    </source>
</reference>
<dbReference type="Proteomes" id="UP000729357">
    <property type="component" value="Unassembled WGS sequence"/>
</dbReference>
<comment type="cofactor">
    <cofactor evidence="1 5">
        <name>heme</name>
        <dbReference type="ChEBI" id="CHEBI:30413"/>
    </cofactor>
</comment>
<proteinExistence type="inferred from homology"/>
<keyword evidence="4 5" id="KW-0408">Iron</keyword>
<keyword evidence="6" id="KW-0503">Monooxygenase</keyword>
<dbReference type="InterPro" id="IPR002403">
    <property type="entry name" value="Cyt_P450_E_grp-IV"/>
</dbReference>
<evidence type="ECO:0000256" key="5">
    <source>
        <dbReference type="PIRSR" id="PIRSR602403-1"/>
    </source>
</evidence>
<dbReference type="GO" id="GO:0020037">
    <property type="term" value="F:heme binding"/>
    <property type="evidence" value="ECO:0007669"/>
    <property type="project" value="InterPro"/>
</dbReference>
<evidence type="ECO:0000313" key="7">
    <source>
        <dbReference type="EMBL" id="KAG9969339.1"/>
    </source>
</evidence>
<dbReference type="PROSITE" id="PS00086">
    <property type="entry name" value="CYTOCHROME_P450"/>
    <property type="match status" value="1"/>
</dbReference>
<dbReference type="InterPro" id="IPR017972">
    <property type="entry name" value="Cyt_P450_CS"/>
</dbReference>
<dbReference type="GO" id="GO:0005506">
    <property type="term" value="F:iron ion binding"/>
    <property type="evidence" value="ECO:0007669"/>
    <property type="project" value="InterPro"/>
</dbReference>
<name>A0A9P8FCW6_AURME</name>
<dbReference type="Gene3D" id="1.10.630.10">
    <property type="entry name" value="Cytochrome P450"/>
    <property type="match status" value="1"/>
</dbReference>
<accession>A0A9P8FCW6</accession>
<comment type="similarity">
    <text evidence="2 6">Belongs to the cytochrome P450 family.</text>
</comment>
<reference evidence="7" key="2">
    <citation type="submission" date="2021-08" db="EMBL/GenBank/DDBJ databases">
        <authorList>
            <person name="Gostincar C."/>
            <person name="Sun X."/>
            <person name="Song Z."/>
            <person name="Gunde-Cimerman N."/>
        </authorList>
    </citation>
    <scope>NUCLEOTIDE SEQUENCE</scope>
    <source>
        <strain evidence="7">EXF-9298</strain>
    </source>
</reference>
<dbReference type="PANTHER" id="PTHR24305:SF232">
    <property type="entry name" value="P450, PUTATIVE (EUROFUNG)-RELATED"/>
    <property type="match status" value="1"/>
</dbReference>
<evidence type="ECO:0000256" key="4">
    <source>
        <dbReference type="ARBA" id="ARBA00023004"/>
    </source>
</evidence>
<gene>
    <name evidence="7" type="ORF">KCU98_g15155</name>
</gene>
<dbReference type="PANTHER" id="PTHR24305">
    <property type="entry name" value="CYTOCHROME P450"/>
    <property type="match status" value="1"/>
</dbReference>
<feature type="binding site" description="axial binding residue" evidence="5">
    <location>
        <position position="529"/>
    </location>
    <ligand>
        <name>heme</name>
        <dbReference type="ChEBI" id="CHEBI:30413"/>
    </ligand>
    <ligandPart>
        <name>Fe</name>
        <dbReference type="ChEBI" id="CHEBI:18248"/>
    </ligandPart>
</feature>
<dbReference type="InterPro" id="IPR036396">
    <property type="entry name" value="Cyt_P450_sf"/>
</dbReference>
<dbReference type="GO" id="GO:0016705">
    <property type="term" value="F:oxidoreductase activity, acting on paired donors, with incorporation or reduction of molecular oxygen"/>
    <property type="evidence" value="ECO:0007669"/>
    <property type="project" value="InterPro"/>
</dbReference>
<dbReference type="InterPro" id="IPR050121">
    <property type="entry name" value="Cytochrome_P450_monoxygenase"/>
</dbReference>
<evidence type="ECO:0000313" key="8">
    <source>
        <dbReference type="Proteomes" id="UP000729357"/>
    </source>
</evidence>